<accession>A0A058Z3S3</accession>
<feature type="region of interest" description="Disordered" evidence="1">
    <location>
        <begin position="27"/>
        <end position="100"/>
    </location>
</feature>
<feature type="region of interest" description="Disordered" evidence="1">
    <location>
        <begin position="1"/>
        <end position="20"/>
    </location>
</feature>
<evidence type="ECO:0000313" key="4">
    <source>
        <dbReference type="Proteomes" id="UP000030693"/>
    </source>
</evidence>
<name>A0A058Z3S3_FONAL</name>
<proteinExistence type="predicted"/>
<sequence>MELRSANLFHSDSADLAGWGTGYADEDIELEDIGPGPDGDPYSTDMHQLGRGSGLDEDPPADILSEEVSPLVSEADSGDHRVAGKSPRSQSLRGSAPTPPAPGGLLAPVWAYRKRGLALVLGFFAAVALITGLSTPYPSTGERSLAAGGTSRMEKIPWDYATGVRLLEAAHPSPGSCAGVTAVIFPGPVRPALSLDPVRWGVTRTGRFAPASGPSWPIGLDLLQGSQVDIETHIDISELANRGQPADDLASLRVTIEYLEQPLARAFLKAQPGPGAAGMAVLHRDTFRPGGPLNFNATISLVGDSRLWCRVAVEGMPPGPDTAAITVSQRFDVAARVYQHTQPWVIGQAPEPSPGQGADTLSGSDGPGPGGGGGGGSSSSSSSRSNTDDRGNGDGSTSTPSDSAEDDDAPAMDRPLSCRGCGCHAVLPNRGARPLDMYVVFVNRLPEDAVLIGPRPRPPGAPEPLPLPPGPVGVPGHQPAAFRRQVAHRAGPYAAIWSCIGLGLLLSLFIMWHTAMPPPPLPPSPPTPPPGPVSGRPGSRASKQPGDSDDGPDLESDPEGGWPPGAVVKTPRGPRPSLGPGSGRLGYVSHTAAVIDAMATPGASPLLLSPGASFLPPPPPGGVRSLPSSRAQAHGLSPPIGIAIPPRHHQHSDGVGVASPPAPGTVNLPPLATADVAAGLEATHSERLHPDRADSPAWGS</sequence>
<gene>
    <name evidence="3" type="ORF">H696_04324</name>
</gene>
<feature type="compositionally biased region" description="Acidic residues" evidence="1">
    <location>
        <begin position="547"/>
        <end position="558"/>
    </location>
</feature>
<keyword evidence="2" id="KW-0812">Transmembrane</keyword>
<dbReference type="RefSeq" id="XP_009496476.1">
    <property type="nucleotide sequence ID" value="XM_009498201.1"/>
</dbReference>
<dbReference type="EMBL" id="KB932207">
    <property type="protein sequence ID" value="KCV68905.1"/>
    <property type="molecule type" value="Genomic_DNA"/>
</dbReference>
<reference evidence="3" key="1">
    <citation type="submission" date="2013-04" db="EMBL/GenBank/DDBJ databases">
        <title>The Genome Sequence of Fonticula alba ATCC 38817.</title>
        <authorList>
            <consortium name="The Broad Institute Genomics Platform"/>
            <person name="Russ C."/>
            <person name="Cuomo C."/>
            <person name="Burger G."/>
            <person name="Gray M.W."/>
            <person name="Holland P.W.H."/>
            <person name="King N."/>
            <person name="Lang F.B.F."/>
            <person name="Roger A.J."/>
            <person name="Ruiz-Trillo I."/>
            <person name="Brown M."/>
            <person name="Walker B."/>
            <person name="Young S."/>
            <person name="Zeng Q."/>
            <person name="Gargeya S."/>
            <person name="Fitzgerald M."/>
            <person name="Haas B."/>
            <person name="Abouelleil A."/>
            <person name="Allen A.W."/>
            <person name="Alvarado L."/>
            <person name="Arachchi H.M."/>
            <person name="Berlin A.M."/>
            <person name="Chapman S.B."/>
            <person name="Gainer-Dewar J."/>
            <person name="Goldberg J."/>
            <person name="Griggs A."/>
            <person name="Gujja S."/>
            <person name="Hansen M."/>
            <person name="Howarth C."/>
            <person name="Imamovic A."/>
            <person name="Ireland A."/>
            <person name="Larimer J."/>
            <person name="McCowan C."/>
            <person name="Murphy C."/>
            <person name="Pearson M."/>
            <person name="Poon T.W."/>
            <person name="Priest M."/>
            <person name="Roberts A."/>
            <person name="Saif S."/>
            <person name="Shea T."/>
            <person name="Sisk P."/>
            <person name="Sykes S."/>
            <person name="Wortman J."/>
            <person name="Nusbaum C."/>
            <person name="Birren B."/>
        </authorList>
    </citation>
    <scope>NUCLEOTIDE SEQUENCE [LARGE SCALE GENOMIC DNA]</scope>
    <source>
        <strain evidence="3">ATCC 38817</strain>
    </source>
</reference>
<organism evidence="3">
    <name type="scientific">Fonticula alba</name>
    <name type="common">Slime mold</name>
    <dbReference type="NCBI Taxonomy" id="691883"/>
    <lineage>
        <taxon>Eukaryota</taxon>
        <taxon>Rotosphaerida</taxon>
        <taxon>Fonticulaceae</taxon>
        <taxon>Fonticula</taxon>
    </lineage>
</organism>
<feature type="transmembrane region" description="Helical" evidence="2">
    <location>
        <begin position="116"/>
        <end position="137"/>
    </location>
</feature>
<keyword evidence="4" id="KW-1185">Reference proteome</keyword>
<dbReference type="AlphaFoldDB" id="A0A058Z3S3"/>
<feature type="region of interest" description="Disordered" evidence="1">
    <location>
        <begin position="610"/>
        <end position="700"/>
    </location>
</feature>
<dbReference type="Proteomes" id="UP000030693">
    <property type="component" value="Unassembled WGS sequence"/>
</dbReference>
<keyword evidence="2" id="KW-0472">Membrane</keyword>
<feature type="compositionally biased region" description="Pro residues" evidence="1">
    <location>
        <begin position="520"/>
        <end position="532"/>
    </location>
</feature>
<feature type="region of interest" description="Disordered" evidence="1">
    <location>
        <begin position="346"/>
        <end position="411"/>
    </location>
</feature>
<protein>
    <submittedName>
        <fullName evidence="3">Uncharacterized protein</fullName>
    </submittedName>
</protein>
<keyword evidence="2" id="KW-1133">Transmembrane helix</keyword>
<dbReference type="GeneID" id="20529049"/>
<feature type="compositionally biased region" description="Basic and acidic residues" evidence="1">
    <location>
        <begin position="683"/>
        <end position="694"/>
    </location>
</feature>
<feature type="compositionally biased region" description="Gly residues" evidence="1">
    <location>
        <begin position="365"/>
        <end position="377"/>
    </location>
</feature>
<evidence type="ECO:0000256" key="2">
    <source>
        <dbReference type="SAM" id="Phobius"/>
    </source>
</evidence>
<evidence type="ECO:0000256" key="1">
    <source>
        <dbReference type="SAM" id="MobiDB-lite"/>
    </source>
</evidence>
<evidence type="ECO:0000313" key="3">
    <source>
        <dbReference type="EMBL" id="KCV68905.1"/>
    </source>
</evidence>
<feature type="region of interest" description="Disordered" evidence="1">
    <location>
        <begin position="520"/>
        <end position="584"/>
    </location>
</feature>